<dbReference type="Proteomes" id="UP001497482">
    <property type="component" value="Chromosome 12"/>
</dbReference>
<evidence type="ECO:0000313" key="4">
    <source>
        <dbReference type="Proteomes" id="UP001497482"/>
    </source>
</evidence>
<keyword evidence="4" id="KW-1185">Reference proteome</keyword>
<name>A0AAV2JFT6_KNICA</name>
<accession>A0AAV2JFT6</accession>
<evidence type="ECO:0000313" key="3">
    <source>
        <dbReference type="EMBL" id="CAL1593856.1"/>
    </source>
</evidence>
<feature type="transmembrane region" description="Helical" evidence="1">
    <location>
        <begin position="85"/>
        <end position="105"/>
    </location>
</feature>
<dbReference type="EMBL" id="OZ035824">
    <property type="protein sequence ID" value="CAL1593856.1"/>
    <property type="molecule type" value="Genomic_DNA"/>
</dbReference>
<dbReference type="EMBL" id="OZ035834">
    <property type="protein sequence ID" value="CAL1576553.1"/>
    <property type="molecule type" value="Genomic_DNA"/>
</dbReference>
<gene>
    <name evidence="3" type="ORF">KC01_LOCUS22872</name>
    <name evidence="2" type="ORF">KC01_LOCUS7979</name>
</gene>
<evidence type="ECO:0000256" key="1">
    <source>
        <dbReference type="SAM" id="Phobius"/>
    </source>
</evidence>
<reference evidence="2 4" key="1">
    <citation type="submission" date="2024-04" db="EMBL/GenBank/DDBJ databases">
        <authorList>
            <person name="Waldvogel A.-M."/>
            <person name="Schoenle A."/>
        </authorList>
    </citation>
    <scope>NUCLEOTIDE SEQUENCE [LARGE SCALE GENOMIC DNA]</scope>
</reference>
<organism evidence="2 4">
    <name type="scientific">Knipowitschia caucasica</name>
    <name type="common">Caucasian dwarf goby</name>
    <name type="synonym">Pomatoschistus caucasicus</name>
    <dbReference type="NCBI Taxonomy" id="637954"/>
    <lineage>
        <taxon>Eukaryota</taxon>
        <taxon>Metazoa</taxon>
        <taxon>Chordata</taxon>
        <taxon>Craniata</taxon>
        <taxon>Vertebrata</taxon>
        <taxon>Euteleostomi</taxon>
        <taxon>Actinopterygii</taxon>
        <taxon>Neopterygii</taxon>
        <taxon>Teleostei</taxon>
        <taxon>Neoteleostei</taxon>
        <taxon>Acanthomorphata</taxon>
        <taxon>Gobiaria</taxon>
        <taxon>Gobiiformes</taxon>
        <taxon>Gobioidei</taxon>
        <taxon>Gobiidae</taxon>
        <taxon>Gobiinae</taxon>
        <taxon>Knipowitschia</taxon>
    </lineage>
</organism>
<keyword evidence="1" id="KW-0812">Transmembrane</keyword>
<keyword evidence="1" id="KW-0472">Membrane</keyword>
<protein>
    <submittedName>
        <fullName evidence="2">Uncharacterized protein</fullName>
    </submittedName>
</protein>
<feature type="transmembrane region" description="Helical" evidence="1">
    <location>
        <begin position="20"/>
        <end position="40"/>
    </location>
</feature>
<sequence length="169" mass="18005">MGGNLVGFWGVDLGEGGWGGGIWILFGGLGCVCLFVVWVGGWGFGWFVWSRWGVVGGGGGGLFCWGGGVFFVWGGGCVGGVFVGFWWFFMLWLGGCGVLLGFWGVGGGGGRRIWGVWWWVGLFGGFGGCLRYLGCGGVFVVNYLGEMGGFLCWGGREFMGWGWVGIWVL</sequence>
<evidence type="ECO:0000313" key="2">
    <source>
        <dbReference type="EMBL" id="CAL1576553.1"/>
    </source>
</evidence>
<dbReference type="AlphaFoldDB" id="A0AAV2JFT6"/>
<proteinExistence type="predicted"/>
<dbReference type="Proteomes" id="UP001497482">
    <property type="component" value="Chromosome 2"/>
</dbReference>
<keyword evidence="1" id="KW-1133">Transmembrane helix</keyword>
<feature type="transmembrane region" description="Helical" evidence="1">
    <location>
        <begin position="52"/>
        <end position="73"/>
    </location>
</feature>
<feature type="transmembrane region" description="Helical" evidence="1">
    <location>
        <begin position="117"/>
        <end position="141"/>
    </location>
</feature>